<proteinExistence type="inferred from homology"/>
<feature type="domain" description="Peptidase M48" evidence="8">
    <location>
        <begin position="139"/>
        <end position="205"/>
    </location>
</feature>
<evidence type="ECO:0000313" key="10">
    <source>
        <dbReference type="Proteomes" id="UP000092582"/>
    </source>
</evidence>
<evidence type="ECO:0000256" key="5">
    <source>
        <dbReference type="ARBA" id="ARBA00023049"/>
    </source>
</evidence>
<dbReference type="InterPro" id="IPR052173">
    <property type="entry name" value="Beta-lactam_resp_regulator"/>
</dbReference>
<keyword evidence="5 6" id="KW-0482">Metalloprotease</keyword>
<keyword evidence="7" id="KW-1133">Transmembrane helix</keyword>
<keyword evidence="7" id="KW-0812">Transmembrane</keyword>
<evidence type="ECO:0000256" key="7">
    <source>
        <dbReference type="SAM" id="Phobius"/>
    </source>
</evidence>
<name>A0A1B1BIY3_9MICO</name>
<dbReference type="GO" id="GO:0046872">
    <property type="term" value="F:metal ion binding"/>
    <property type="evidence" value="ECO:0007669"/>
    <property type="project" value="UniProtKB-KW"/>
</dbReference>
<dbReference type="PANTHER" id="PTHR34978">
    <property type="entry name" value="POSSIBLE SENSOR-TRANSDUCER PROTEIN BLAR"/>
    <property type="match status" value="1"/>
</dbReference>
<protein>
    <submittedName>
        <fullName evidence="9">Peptidase M48</fullName>
    </submittedName>
</protein>
<keyword evidence="10" id="KW-1185">Reference proteome</keyword>
<keyword evidence="3 6" id="KW-0378">Hydrolase</keyword>
<feature type="transmembrane region" description="Helical" evidence="7">
    <location>
        <begin position="92"/>
        <end position="114"/>
    </location>
</feature>
<dbReference type="CDD" id="cd07326">
    <property type="entry name" value="M56_BlaR1_MecR1_like"/>
    <property type="match status" value="1"/>
</dbReference>
<evidence type="ECO:0000256" key="4">
    <source>
        <dbReference type="ARBA" id="ARBA00022833"/>
    </source>
</evidence>
<feature type="transmembrane region" description="Helical" evidence="7">
    <location>
        <begin position="68"/>
        <end position="86"/>
    </location>
</feature>
<evidence type="ECO:0000256" key="6">
    <source>
        <dbReference type="RuleBase" id="RU003983"/>
    </source>
</evidence>
<evidence type="ECO:0000256" key="1">
    <source>
        <dbReference type="ARBA" id="ARBA00022670"/>
    </source>
</evidence>
<dbReference type="GO" id="GO:0006508">
    <property type="term" value="P:proteolysis"/>
    <property type="evidence" value="ECO:0007669"/>
    <property type="project" value="UniProtKB-KW"/>
</dbReference>
<reference evidence="9 10" key="1">
    <citation type="submission" date="2016-06" db="EMBL/GenBank/DDBJ databases">
        <title>Genome sequencing of Cryobacterium arcticum PAMC 27867.</title>
        <authorList>
            <person name="Lee J."/>
            <person name="Kim O.-S."/>
        </authorList>
    </citation>
    <scope>NUCLEOTIDE SEQUENCE [LARGE SCALE GENOMIC DNA]</scope>
    <source>
        <strain evidence="9 10">PAMC 27867</strain>
    </source>
</reference>
<dbReference type="STRING" id="670052.PA27867_1606"/>
<dbReference type="EMBL" id="CP016282">
    <property type="protein sequence ID" value="ANP72562.1"/>
    <property type="molecule type" value="Genomic_DNA"/>
</dbReference>
<keyword evidence="2" id="KW-0479">Metal-binding</keyword>
<evidence type="ECO:0000313" key="9">
    <source>
        <dbReference type="EMBL" id="ANP72562.1"/>
    </source>
</evidence>
<feature type="transmembrane region" description="Helical" evidence="7">
    <location>
        <begin position="40"/>
        <end position="61"/>
    </location>
</feature>
<accession>A0A1B1BIY3</accession>
<dbReference type="GO" id="GO:0004222">
    <property type="term" value="F:metalloendopeptidase activity"/>
    <property type="evidence" value="ECO:0007669"/>
    <property type="project" value="InterPro"/>
</dbReference>
<comment type="similarity">
    <text evidence="6">Belongs to the peptidase M48 family.</text>
</comment>
<dbReference type="AlphaFoldDB" id="A0A1B1BIY3"/>
<evidence type="ECO:0000259" key="8">
    <source>
        <dbReference type="Pfam" id="PF01435"/>
    </source>
</evidence>
<dbReference type="InterPro" id="IPR001915">
    <property type="entry name" value="Peptidase_M48"/>
</dbReference>
<evidence type="ECO:0000256" key="2">
    <source>
        <dbReference type="ARBA" id="ARBA00022723"/>
    </source>
</evidence>
<keyword evidence="7" id="KW-0472">Membrane</keyword>
<sequence precursor="true">MLTCALALMVLAVILAWPLPIVLAAAAWPATAPGLALALWQSIALAGGVSMIGSLLVFGLIPFGPTPLLALGALAGHVAAGTLPAGATLTGVMALCLALILAAHLLLNLGATFVRAERQRRRHHTLIALLSEPMPFDETGTRVIDHAAPVAYCLPGATRSATVLSRGLLRLLDADQLRGVVAHERAHLRQQHHLVLLAFKSWHSALPWFPIANRAETAVALLVEMLADDQARQVVDDRTLATAIALVGTAPIDGAGASSTRAGGSAPGYGDGISTGGAPSGAAATGHALGGFGVDGLGDRRRIESPADWSAELVAPRVRRLLGQGRVLPPLGRGAVVVATAGLILLPAVLLVSA</sequence>
<dbReference type="Gene3D" id="3.30.2010.10">
    <property type="entry name" value="Metalloproteases ('zincins'), catalytic domain"/>
    <property type="match status" value="1"/>
</dbReference>
<evidence type="ECO:0000256" key="3">
    <source>
        <dbReference type="ARBA" id="ARBA00022801"/>
    </source>
</evidence>
<dbReference type="KEGG" id="cart:PA27867_1606"/>
<feature type="transmembrane region" description="Helical" evidence="7">
    <location>
        <begin position="327"/>
        <end position="352"/>
    </location>
</feature>
<dbReference type="Proteomes" id="UP000092582">
    <property type="component" value="Chromosome 1"/>
</dbReference>
<keyword evidence="1 6" id="KW-0645">Protease</keyword>
<organism evidence="9 10">
    <name type="scientific">Cryobacterium arcticum</name>
    <dbReference type="NCBI Taxonomy" id="670052"/>
    <lineage>
        <taxon>Bacteria</taxon>
        <taxon>Bacillati</taxon>
        <taxon>Actinomycetota</taxon>
        <taxon>Actinomycetes</taxon>
        <taxon>Micrococcales</taxon>
        <taxon>Microbacteriaceae</taxon>
        <taxon>Cryobacterium</taxon>
    </lineage>
</organism>
<dbReference type="PANTHER" id="PTHR34978:SF3">
    <property type="entry name" value="SLR0241 PROTEIN"/>
    <property type="match status" value="1"/>
</dbReference>
<keyword evidence="4 6" id="KW-0862">Zinc</keyword>
<comment type="cofactor">
    <cofactor evidence="6">
        <name>Zn(2+)</name>
        <dbReference type="ChEBI" id="CHEBI:29105"/>
    </cofactor>
    <text evidence="6">Binds 1 zinc ion per subunit.</text>
</comment>
<dbReference type="Pfam" id="PF01435">
    <property type="entry name" value="Peptidase_M48"/>
    <property type="match status" value="1"/>
</dbReference>
<dbReference type="RefSeq" id="WP_236900879.1">
    <property type="nucleotide sequence ID" value="NZ_CP016282.1"/>
</dbReference>
<gene>
    <name evidence="9" type="ORF">PA27867_1606</name>
</gene>
<dbReference type="PATRIC" id="fig|670052.7.peg.1662"/>